<organism evidence="6 7">
    <name type="scientific">Roseburia zhanii</name>
    <dbReference type="NCBI Taxonomy" id="2763064"/>
    <lineage>
        <taxon>Bacteria</taxon>
        <taxon>Bacillati</taxon>
        <taxon>Bacillota</taxon>
        <taxon>Clostridia</taxon>
        <taxon>Lachnospirales</taxon>
        <taxon>Lachnospiraceae</taxon>
        <taxon>Roseburia</taxon>
    </lineage>
</organism>
<keyword evidence="7" id="KW-1185">Reference proteome</keyword>
<dbReference type="GO" id="GO:0008234">
    <property type="term" value="F:cysteine-type peptidase activity"/>
    <property type="evidence" value="ECO:0007669"/>
    <property type="project" value="InterPro"/>
</dbReference>
<dbReference type="CDD" id="cd02619">
    <property type="entry name" value="Peptidase_C1"/>
    <property type="match status" value="1"/>
</dbReference>
<feature type="signal peptide" evidence="3">
    <location>
        <begin position="1"/>
        <end position="22"/>
    </location>
</feature>
<evidence type="ECO:0000313" key="7">
    <source>
        <dbReference type="Proteomes" id="UP000606720"/>
    </source>
</evidence>
<dbReference type="InterPro" id="IPR000668">
    <property type="entry name" value="Peptidase_C1A_C"/>
</dbReference>
<comment type="caution">
    <text evidence="6">The sequence shown here is derived from an EMBL/GenBank/DDBJ whole genome shotgun (WGS) entry which is preliminary data.</text>
</comment>
<dbReference type="SMART" id="SM00635">
    <property type="entry name" value="BID_2"/>
    <property type="match status" value="1"/>
</dbReference>
<name>A0A923LM78_9FIRM</name>
<evidence type="ECO:0000256" key="3">
    <source>
        <dbReference type="SAM" id="SignalP"/>
    </source>
</evidence>
<dbReference type="SMART" id="SM00645">
    <property type="entry name" value="Pept_C1"/>
    <property type="match status" value="1"/>
</dbReference>
<gene>
    <name evidence="6" type="ORF">H8S17_01225</name>
</gene>
<dbReference type="GO" id="GO:0006508">
    <property type="term" value="P:proteolysis"/>
    <property type="evidence" value="ECO:0007669"/>
    <property type="project" value="InterPro"/>
</dbReference>
<dbReference type="Gene3D" id="2.60.40.1080">
    <property type="match status" value="1"/>
</dbReference>
<dbReference type="Pfam" id="PF18560">
    <property type="entry name" value="Lectin_like"/>
    <property type="match status" value="1"/>
</dbReference>
<feature type="compositionally biased region" description="Polar residues" evidence="2">
    <location>
        <begin position="656"/>
        <end position="678"/>
    </location>
</feature>
<dbReference type="InterPro" id="IPR008964">
    <property type="entry name" value="Invasin/intimin_cell_adhesion"/>
</dbReference>
<protein>
    <submittedName>
        <fullName evidence="6">Ig-like domain-containing protein</fullName>
    </submittedName>
</protein>
<evidence type="ECO:0000259" key="4">
    <source>
        <dbReference type="SMART" id="SM00635"/>
    </source>
</evidence>
<dbReference type="Proteomes" id="UP000606720">
    <property type="component" value="Unassembled WGS sequence"/>
</dbReference>
<dbReference type="EMBL" id="JACOPH010000001">
    <property type="protein sequence ID" value="MBC5712842.1"/>
    <property type="molecule type" value="Genomic_DNA"/>
</dbReference>
<keyword evidence="3" id="KW-0732">Signal</keyword>
<comment type="similarity">
    <text evidence="1">Belongs to the peptidase C1 family.</text>
</comment>
<dbReference type="AlphaFoldDB" id="A0A923LM78"/>
<dbReference type="PANTHER" id="PTHR12411">
    <property type="entry name" value="CYSTEINE PROTEASE FAMILY C1-RELATED"/>
    <property type="match status" value="1"/>
</dbReference>
<dbReference type="InterPro" id="IPR038765">
    <property type="entry name" value="Papain-like_cys_pep_sf"/>
</dbReference>
<reference evidence="6" key="1">
    <citation type="submission" date="2020-08" db="EMBL/GenBank/DDBJ databases">
        <title>Genome public.</title>
        <authorList>
            <person name="Liu C."/>
            <person name="Sun Q."/>
        </authorList>
    </citation>
    <scope>NUCLEOTIDE SEQUENCE</scope>
    <source>
        <strain evidence="6">BX1005</strain>
    </source>
</reference>
<sequence>MKKYLGIAVCLLLTASVKPVMAEEMPESLTEYSDRYEVPEIREEIEALVSDGADEEKQTKELYRLLNKDTALENYQEDDLEAVYDPRSSHLVTPVRTQQYNTCWAFSTLAAGEQSLVSKGLADASVLDLSEAHLSYFFYHPVADPLGNTKGDGNYNLSLADYLSVGSNTIFSTFALAGWVGAADEKVAPFEDADGSNTYAEDLAYQDVAHLQNAYWINFKDTDAVRVVKQMIKKYGAAAVNFYWNYRYYNSTNNSYYFPLNSSQANNHSVTIVGWDDTWSKENFNTAYQPAEDGAWIVKNSYGEDWGDGGYFYLSYEDSVVNPLNTSSNRARAYVFDFEAADNYDHNYQYDGSAGAYNATNPNSSLTRVDSGKAIANVFSTQNSGNGHTETLRAVSFALFDTAATYQIQIYKNLTDEKDPTSGTPQFKEPVAGATSYTGYYTVPLDQGVLLKEGETFSVVITLEKESKDQINFFVDKTYQNGNWISFVNTVEAGESFRQSEDGWDDLAEDGMTARIKAFTDENPRILVESLRLLTEGMKQDAAGEHILELSAGSTYTMQTELLPQTAENRTLAWESSDTSVVTVSADGVLTALREGMADIKGKTTDGSGLTVSCHVFVTAGNGTIEHPAVDSTADRTGIIHESTALVAEPEKKKPTQQTNKPVQQTNKTGQAADNVSDTQDKAALQTVLVKSAKTADGYVAERILCGVFFTLGVILLRRNSLKKP</sequence>
<feature type="chain" id="PRO_5036758007" evidence="3">
    <location>
        <begin position="23"/>
        <end position="725"/>
    </location>
</feature>
<dbReference type="InterPro" id="IPR003343">
    <property type="entry name" value="Big_2"/>
</dbReference>
<dbReference type="InterPro" id="IPR013128">
    <property type="entry name" value="Peptidase_C1A"/>
</dbReference>
<accession>A0A923LM78</accession>
<proteinExistence type="inferred from homology"/>
<dbReference type="Pfam" id="PF02368">
    <property type="entry name" value="Big_2"/>
    <property type="match status" value="1"/>
</dbReference>
<dbReference type="InterPro" id="IPR025660">
    <property type="entry name" value="Pept_his_AS"/>
</dbReference>
<evidence type="ECO:0000256" key="1">
    <source>
        <dbReference type="ARBA" id="ARBA00008455"/>
    </source>
</evidence>
<dbReference type="RefSeq" id="WP_186865886.1">
    <property type="nucleotide sequence ID" value="NZ_JACOPH010000001.1"/>
</dbReference>
<evidence type="ECO:0000256" key="2">
    <source>
        <dbReference type="SAM" id="MobiDB-lite"/>
    </source>
</evidence>
<dbReference type="Pfam" id="PF00112">
    <property type="entry name" value="Peptidase_C1"/>
    <property type="match status" value="1"/>
</dbReference>
<evidence type="ECO:0000259" key="5">
    <source>
        <dbReference type="SMART" id="SM00645"/>
    </source>
</evidence>
<dbReference type="SUPFAM" id="SSF54001">
    <property type="entry name" value="Cysteine proteinases"/>
    <property type="match status" value="1"/>
</dbReference>
<dbReference type="Gene3D" id="3.90.70.10">
    <property type="entry name" value="Cysteine proteinases"/>
    <property type="match status" value="1"/>
</dbReference>
<dbReference type="InterPro" id="IPR040528">
    <property type="entry name" value="Lectin-like"/>
</dbReference>
<feature type="domain" description="BIG2" evidence="4">
    <location>
        <begin position="541"/>
        <end position="614"/>
    </location>
</feature>
<feature type="domain" description="Peptidase C1A papain C-terminal" evidence="5">
    <location>
        <begin position="80"/>
        <end position="324"/>
    </location>
</feature>
<dbReference type="PROSITE" id="PS00639">
    <property type="entry name" value="THIOL_PROTEASE_HIS"/>
    <property type="match status" value="1"/>
</dbReference>
<evidence type="ECO:0000313" key="6">
    <source>
        <dbReference type="EMBL" id="MBC5712842.1"/>
    </source>
</evidence>
<dbReference type="SUPFAM" id="SSF49373">
    <property type="entry name" value="Invasin/intimin cell-adhesion fragments"/>
    <property type="match status" value="1"/>
</dbReference>
<feature type="region of interest" description="Disordered" evidence="2">
    <location>
        <begin position="648"/>
        <end position="678"/>
    </location>
</feature>